<evidence type="ECO:0000313" key="3">
    <source>
        <dbReference type="Proteomes" id="UP000559404"/>
    </source>
</evidence>
<dbReference type="EMBL" id="JACEON010000003">
    <property type="protein sequence ID" value="MBA4611014.1"/>
    <property type="molecule type" value="Genomic_DNA"/>
</dbReference>
<reference evidence="2 3" key="1">
    <citation type="submission" date="2020-07" db="EMBL/GenBank/DDBJ databases">
        <authorList>
            <person name="Li M."/>
        </authorList>
    </citation>
    <scope>NUCLEOTIDE SEQUENCE [LARGE SCALE GENOMIC DNA]</scope>
    <source>
        <strain evidence="2 3">DSM 23284</strain>
    </source>
</reference>
<evidence type="ECO:0000313" key="2">
    <source>
        <dbReference type="EMBL" id="MBA4611014.1"/>
    </source>
</evidence>
<feature type="domain" description="DUF1638" evidence="1">
    <location>
        <begin position="57"/>
        <end position="215"/>
    </location>
</feature>
<dbReference type="Pfam" id="PF07796">
    <property type="entry name" value="DUF1638"/>
    <property type="match status" value="1"/>
</dbReference>
<keyword evidence="3" id="KW-1185">Reference proteome</keyword>
<dbReference type="RefSeq" id="WP_181759198.1">
    <property type="nucleotide sequence ID" value="NZ_BMCR01000004.1"/>
</dbReference>
<sequence>MPVTATHAADIRGTGLAPHVGVPARPEKVLVIACGALANEVLAITRQHGLSHVALQCLPAQLHNRPEKIPEAVRRAIHVARAQYARILIGYGDCGTGGLLDKVLAEEGVERIEGAHCYAFFTGIDGFEAEMDREPGTFYLTDFLARHFDTLVIRPLGLDTRPELRDAYFGNYTRLMYLEQSGDAVLREKAQAAARRLGLSYAHRVTGYGLLEEMLRGA</sequence>
<gene>
    <name evidence="2" type="ORF">H1W37_05080</name>
</gene>
<reference evidence="2 3" key="2">
    <citation type="submission" date="2020-08" db="EMBL/GenBank/DDBJ databases">
        <title>Stappia taiwanensis sp. nov., isolated from a coastal thermal spring.</title>
        <authorList>
            <person name="Kampfer P."/>
        </authorList>
    </citation>
    <scope>NUCLEOTIDE SEQUENCE [LARGE SCALE GENOMIC DNA]</scope>
    <source>
        <strain evidence="2 3">DSM 23284</strain>
    </source>
</reference>
<name>A0A838XVC2_9HYPH</name>
<dbReference type="Proteomes" id="UP000559404">
    <property type="component" value="Unassembled WGS sequence"/>
</dbReference>
<accession>A0A838XVC2</accession>
<proteinExistence type="predicted"/>
<dbReference type="AlphaFoldDB" id="A0A838XVC2"/>
<evidence type="ECO:0000259" key="1">
    <source>
        <dbReference type="Pfam" id="PF07796"/>
    </source>
</evidence>
<protein>
    <submittedName>
        <fullName evidence="2">DUF1638 domain-containing protein</fullName>
    </submittedName>
</protein>
<comment type="caution">
    <text evidence="2">The sequence shown here is derived from an EMBL/GenBank/DDBJ whole genome shotgun (WGS) entry which is preliminary data.</text>
</comment>
<dbReference type="InterPro" id="IPR012437">
    <property type="entry name" value="DUF1638"/>
</dbReference>
<organism evidence="2 3">
    <name type="scientific">Stappia taiwanensis</name>
    <dbReference type="NCBI Taxonomy" id="992267"/>
    <lineage>
        <taxon>Bacteria</taxon>
        <taxon>Pseudomonadati</taxon>
        <taxon>Pseudomonadota</taxon>
        <taxon>Alphaproteobacteria</taxon>
        <taxon>Hyphomicrobiales</taxon>
        <taxon>Stappiaceae</taxon>
        <taxon>Stappia</taxon>
    </lineage>
</organism>